<dbReference type="GO" id="GO:0005886">
    <property type="term" value="C:plasma membrane"/>
    <property type="evidence" value="ECO:0007669"/>
    <property type="project" value="UniProtKB-SubCell"/>
</dbReference>
<dbReference type="Gene3D" id="2.60.40.10">
    <property type="entry name" value="Immunoglobulins"/>
    <property type="match status" value="1"/>
</dbReference>
<keyword evidence="7" id="KW-1015">Disulfide bond</keyword>
<dbReference type="InterPro" id="IPR003599">
    <property type="entry name" value="Ig_sub"/>
</dbReference>
<dbReference type="InterPro" id="IPR051713">
    <property type="entry name" value="T-cell_Activation_Regulation"/>
</dbReference>
<evidence type="ECO:0000313" key="13">
    <source>
        <dbReference type="Proteomes" id="UP001529510"/>
    </source>
</evidence>
<gene>
    <name evidence="12" type="ORF">M9458_056069</name>
</gene>
<dbReference type="EMBL" id="JAMKFB020000701">
    <property type="protein sequence ID" value="KAL0148629.1"/>
    <property type="molecule type" value="Genomic_DNA"/>
</dbReference>
<feature type="non-terminal residue" evidence="12">
    <location>
        <position position="110"/>
    </location>
</feature>
<keyword evidence="13" id="KW-1185">Reference proteome</keyword>
<comment type="subcellular location">
    <subcellularLocation>
        <location evidence="1">Cell membrane</location>
        <topology evidence="1">Single-pass type I membrane protein</topology>
    </subcellularLocation>
</comment>
<name>A0ABD0MI81_CIRMR</name>
<keyword evidence="2" id="KW-1003">Cell membrane</keyword>
<keyword evidence="5" id="KW-1133">Transmembrane helix</keyword>
<dbReference type="GO" id="GO:0050863">
    <property type="term" value="P:regulation of T cell activation"/>
    <property type="evidence" value="ECO:0007669"/>
    <property type="project" value="UniProtKB-ARBA"/>
</dbReference>
<dbReference type="InterPro" id="IPR036179">
    <property type="entry name" value="Ig-like_dom_sf"/>
</dbReference>
<dbReference type="FunFam" id="2.60.40.10:FF:000142">
    <property type="entry name" value="V-set domain-containing T-cell activation inhibitor 1"/>
    <property type="match status" value="1"/>
</dbReference>
<dbReference type="PROSITE" id="PS50835">
    <property type="entry name" value="IG_LIKE"/>
    <property type="match status" value="1"/>
</dbReference>
<feature type="non-terminal residue" evidence="12">
    <location>
        <position position="1"/>
    </location>
</feature>
<protein>
    <recommendedName>
        <fullName evidence="11">Ig-like domain-containing protein</fullName>
    </recommendedName>
</protein>
<proteinExistence type="predicted"/>
<keyword evidence="8" id="KW-0675">Receptor</keyword>
<evidence type="ECO:0000256" key="2">
    <source>
        <dbReference type="ARBA" id="ARBA00022475"/>
    </source>
</evidence>
<evidence type="ECO:0000313" key="12">
    <source>
        <dbReference type="EMBL" id="KAL0148629.1"/>
    </source>
</evidence>
<organism evidence="12 13">
    <name type="scientific">Cirrhinus mrigala</name>
    <name type="common">Mrigala</name>
    <dbReference type="NCBI Taxonomy" id="683832"/>
    <lineage>
        <taxon>Eukaryota</taxon>
        <taxon>Metazoa</taxon>
        <taxon>Chordata</taxon>
        <taxon>Craniata</taxon>
        <taxon>Vertebrata</taxon>
        <taxon>Euteleostomi</taxon>
        <taxon>Actinopterygii</taxon>
        <taxon>Neopterygii</taxon>
        <taxon>Teleostei</taxon>
        <taxon>Ostariophysi</taxon>
        <taxon>Cypriniformes</taxon>
        <taxon>Cyprinidae</taxon>
        <taxon>Labeoninae</taxon>
        <taxon>Labeonini</taxon>
        <taxon>Cirrhinus</taxon>
    </lineage>
</organism>
<sequence length="110" mass="12575">FLDITVVGFTGSSVVLPCSSAEHDLRPQDVNVLWRDKDSETVYDLIKGKAFIDQQYPRYKNRAETFPDEYGKGNFSVKLINLTHTDAGEFNCFITHSSYSKHQTVWLVIN</sequence>
<dbReference type="PANTHER" id="PTHR25466">
    <property type="entry name" value="T-LYMPHOCYTE ACTIVATION ANTIGEN"/>
    <property type="match status" value="1"/>
</dbReference>
<reference evidence="12 13" key="1">
    <citation type="submission" date="2024-05" db="EMBL/GenBank/DDBJ databases">
        <title>Genome sequencing and assembly of Indian major carp, Cirrhinus mrigala (Hamilton, 1822).</title>
        <authorList>
            <person name="Mohindra V."/>
            <person name="Chowdhury L.M."/>
            <person name="Lal K."/>
            <person name="Jena J.K."/>
        </authorList>
    </citation>
    <scope>NUCLEOTIDE SEQUENCE [LARGE SCALE GENOMIC DNA]</scope>
    <source>
        <strain evidence="12">CM1030</strain>
        <tissue evidence="12">Blood</tissue>
    </source>
</reference>
<dbReference type="PANTHER" id="PTHR25466:SF14">
    <property type="entry name" value="BUTYROPHILIN SUBFAMILY 2 MEMBER A2-LIKE-RELATED"/>
    <property type="match status" value="1"/>
</dbReference>
<dbReference type="InterPro" id="IPR007110">
    <property type="entry name" value="Ig-like_dom"/>
</dbReference>
<evidence type="ECO:0000256" key="9">
    <source>
        <dbReference type="ARBA" id="ARBA00023180"/>
    </source>
</evidence>
<dbReference type="InterPro" id="IPR013151">
    <property type="entry name" value="Immunoglobulin_dom"/>
</dbReference>
<dbReference type="Proteomes" id="UP001529510">
    <property type="component" value="Unassembled WGS sequence"/>
</dbReference>
<dbReference type="Pfam" id="PF00047">
    <property type="entry name" value="ig"/>
    <property type="match status" value="1"/>
</dbReference>
<evidence type="ECO:0000256" key="10">
    <source>
        <dbReference type="ARBA" id="ARBA00023319"/>
    </source>
</evidence>
<keyword evidence="4" id="KW-0732">Signal</keyword>
<keyword evidence="9" id="KW-0325">Glycoprotein</keyword>
<dbReference type="AlphaFoldDB" id="A0ABD0MI81"/>
<dbReference type="GO" id="GO:1903037">
    <property type="term" value="P:regulation of leukocyte cell-cell adhesion"/>
    <property type="evidence" value="ECO:0007669"/>
    <property type="project" value="UniProtKB-ARBA"/>
</dbReference>
<dbReference type="SUPFAM" id="SSF48726">
    <property type="entry name" value="Immunoglobulin"/>
    <property type="match status" value="1"/>
</dbReference>
<keyword evidence="6" id="KW-0472">Membrane</keyword>
<evidence type="ECO:0000256" key="7">
    <source>
        <dbReference type="ARBA" id="ARBA00023157"/>
    </source>
</evidence>
<comment type="caution">
    <text evidence="12">The sequence shown here is derived from an EMBL/GenBank/DDBJ whole genome shotgun (WGS) entry which is preliminary data.</text>
</comment>
<evidence type="ECO:0000256" key="1">
    <source>
        <dbReference type="ARBA" id="ARBA00004251"/>
    </source>
</evidence>
<evidence type="ECO:0000256" key="8">
    <source>
        <dbReference type="ARBA" id="ARBA00023170"/>
    </source>
</evidence>
<feature type="domain" description="Ig-like" evidence="11">
    <location>
        <begin position="11"/>
        <end position="104"/>
    </location>
</feature>
<dbReference type="InterPro" id="IPR013783">
    <property type="entry name" value="Ig-like_fold"/>
</dbReference>
<evidence type="ECO:0000256" key="5">
    <source>
        <dbReference type="ARBA" id="ARBA00022989"/>
    </source>
</evidence>
<evidence type="ECO:0000256" key="3">
    <source>
        <dbReference type="ARBA" id="ARBA00022692"/>
    </source>
</evidence>
<evidence type="ECO:0000259" key="11">
    <source>
        <dbReference type="PROSITE" id="PS50835"/>
    </source>
</evidence>
<dbReference type="SMART" id="SM00409">
    <property type="entry name" value="IG"/>
    <property type="match status" value="1"/>
</dbReference>
<keyword evidence="10" id="KW-0393">Immunoglobulin domain</keyword>
<evidence type="ECO:0000256" key="4">
    <source>
        <dbReference type="ARBA" id="ARBA00022729"/>
    </source>
</evidence>
<evidence type="ECO:0000256" key="6">
    <source>
        <dbReference type="ARBA" id="ARBA00023136"/>
    </source>
</evidence>
<keyword evidence="3" id="KW-0812">Transmembrane</keyword>
<accession>A0ABD0MI81</accession>